<reference evidence="3" key="3">
    <citation type="journal article" date="2019" name="Int. J. Syst. Evol. Microbiol.">
        <title>The Global Catalogue of Microorganisms (GCM) 10K type strain sequencing project: providing services to taxonomists for standard genome sequencing and annotation.</title>
        <authorList>
            <consortium name="The Broad Institute Genomics Platform"/>
            <consortium name="The Broad Institute Genome Sequencing Center for Infectious Disease"/>
            <person name="Wu L."/>
            <person name="Ma J."/>
        </authorList>
    </citation>
    <scope>NUCLEOTIDE SEQUENCE [LARGE SCALE GENOMIC DNA]</scope>
    <source>
        <strain evidence="3">CGMCC 1.8884</strain>
    </source>
</reference>
<dbReference type="AlphaFoldDB" id="A0AAV4KA15"/>
<sequence length="174" mass="19312">MFPNPAKQTVMELSRVKKPTKISVCGVTITADSNTYSYQAKDISTLSRIFGGYGMGWTFELLNIHNQGGKVGYSQAATVKIELPNGMLTQQVKVGGYFSGDLAAMSVMAVRANDGKLQPLLFNNQFREVLLDPASTKKVDIYIKTTNPIIWKRMSLDVRNSKMTFYKASPFPTK</sequence>
<accession>A0AAV4KA15</accession>
<dbReference type="EMBL" id="BMLZ01000024">
    <property type="protein sequence ID" value="GGP30297.1"/>
    <property type="molecule type" value="Genomic_DNA"/>
</dbReference>
<evidence type="ECO:0000313" key="4">
    <source>
        <dbReference type="Proteomes" id="UP000652720"/>
    </source>
</evidence>
<evidence type="ECO:0000313" key="3">
    <source>
        <dbReference type="Proteomes" id="UP000630135"/>
    </source>
</evidence>
<name>A0AAV4KA15_9DEIO</name>
<keyword evidence="3" id="KW-1185">Reference proteome</keyword>
<dbReference type="Proteomes" id="UP000630135">
    <property type="component" value="Unassembled WGS sequence"/>
</dbReference>
<dbReference type="EMBL" id="BMMA01000024">
    <property type="protein sequence ID" value="GGI87920.1"/>
    <property type="molecule type" value="Genomic_DNA"/>
</dbReference>
<proteinExistence type="predicted"/>
<comment type="caution">
    <text evidence="1">The sequence shown here is derived from an EMBL/GenBank/DDBJ whole genome shotgun (WGS) entry which is preliminary data.</text>
</comment>
<organism evidence="1 4">
    <name type="scientific">Deinococcus wulumuqiensis</name>
    <dbReference type="NCBI Taxonomy" id="980427"/>
    <lineage>
        <taxon>Bacteria</taxon>
        <taxon>Thermotogati</taxon>
        <taxon>Deinococcota</taxon>
        <taxon>Deinococci</taxon>
        <taxon>Deinococcales</taxon>
        <taxon>Deinococcaceae</taxon>
        <taxon>Deinococcus</taxon>
    </lineage>
</organism>
<reference evidence="1" key="2">
    <citation type="journal article" date="2014" name="Int. J. Syst. Evol. Microbiol.">
        <title>Complete genome sequence of Corynebacterium casei LMG S-19264T (=DSM 44701T), isolated from a smear-ripened cheese.</title>
        <authorList>
            <consortium name="US DOE Joint Genome Institute (JGI-PGF)"/>
            <person name="Walter F."/>
            <person name="Albersmeier A."/>
            <person name="Kalinowski J."/>
            <person name="Ruckert C."/>
        </authorList>
    </citation>
    <scope>NUCLEOTIDE SEQUENCE</scope>
    <source>
        <strain evidence="1">CGMCC 1.8885</strain>
    </source>
</reference>
<evidence type="ECO:0000313" key="1">
    <source>
        <dbReference type="EMBL" id="GGI87920.1"/>
    </source>
</evidence>
<evidence type="ECO:0000313" key="2">
    <source>
        <dbReference type="EMBL" id="GGP30297.1"/>
    </source>
</evidence>
<dbReference type="Proteomes" id="UP000652720">
    <property type="component" value="Unassembled WGS sequence"/>
</dbReference>
<gene>
    <name evidence="2" type="ORF">GCM10008021_19480</name>
    <name evidence="1" type="ORF">GCM10010914_22900</name>
</gene>
<protein>
    <submittedName>
        <fullName evidence="1">Uncharacterized protein</fullName>
    </submittedName>
</protein>
<reference evidence="2" key="1">
    <citation type="journal article" date="2014" name="Int. J. Syst. Evol. Microbiol.">
        <title>Complete genome of a new Firmicutes species belonging to the dominant human colonic microbiota ('Ruminococcus bicirculans') reveals two chromosomes and a selective capacity to utilize plant glucans.</title>
        <authorList>
            <consortium name="NISC Comparative Sequencing Program"/>
            <person name="Wegmann U."/>
            <person name="Louis P."/>
            <person name="Goesmann A."/>
            <person name="Henrissat B."/>
            <person name="Duncan S.H."/>
            <person name="Flint H.J."/>
        </authorList>
    </citation>
    <scope>NUCLEOTIDE SEQUENCE</scope>
    <source>
        <strain evidence="2">CGMCC 1.8884</strain>
    </source>
</reference>
<reference evidence="1" key="4">
    <citation type="submission" date="2023-08" db="EMBL/GenBank/DDBJ databases">
        <authorList>
            <person name="Sun Q."/>
            <person name="Zhou Y."/>
        </authorList>
    </citation>
    <scope>NUCLEOTIDE SEQUENCE</scope>
    <source>
        <strain evidence="2">CGMCC 1.8884</strain>
        <strain evidence="1">CGMCC 1.8885</strain>
    </source>
</reference>